<name>A0A7R9B0Q6_TIMSH</name>
<accession>A0A7R9B0Q6</accession>
<organism evidence="1">
    <name type="scientific">Timema shepardi</name>
    <name type="common">Walking stick</name>
    <dbReference type="NCBI Taxonomy" id="629360"/>
    <lineage>
        <taxon>Eukaryota</taxon>
        <taxon>Metazoa</taxon>
        <taxon>Ecdysozoa</taxon>
        <taxon>Arthropoda</taxon>
        <taxon>Hexapoda</taxon>
        <taxon>Insecta</taxon>
        <taxon>Pterygota</taxon>
        <taxon>Neoptera</taxon>
        <taxon>Polyneoptera</taxon>
        <taxon>Phasmatodea</taxon>
        <taxon>Timematodea</taxon>
        <taxon>Timematoidea</taxon>
        <taxon>Timematidae</taxon>
        <taxon>Timema</taxon>
    </lineage>
</organism>
<dbReference type="EMBL" id="OC003700">
    <property type="protein sequence ID" value="CAD7263603.1"/>
    <property type="molecule type" value="Genomic_DNA"/>
</dbReference>
<dbReference type="AlphaFoldDB" id="A0A7R9B0Q6"/>
<proteinExistence type="predicted"/>
<reference evidence="1" key="1">
    <citation type="submission" date="2020-11" db="EMBL/GenBank/DDBJ databases">
        <authorList>
            <person name="Tran Van P."/>
        </authorList>
    </citation>
    <scope>NUCLEOTIDE SEQUENCE</scope>
</reference>
<sequence length="101" mass="11390">MAVLKNVIFSSSKIHNISKHIFLYVDKSHIITSKKGRSLALTDYIIFLYYKLSRSGALHNKYFFANVECANMELFEIEQKPITPKSPLLRLPNISSAGGGD</sequence>
<gene>
    <name evidence="1" type="ORF">TSIB3V08_LOCUS7677</name>
</gene>
<evidence type="ECO:0000313" key="1">
    <source>
        <dbReference type="EMBL" id="CAD7263603.1"/>
    </source>
</evidence>
<protein>
    <submittedName>
        <fullName evidence="1">Uncharacterized protein</fullName>
    </submittedName>
</protein>